<name>A0ABP7REY0_9PSEU</name>
<dbReference type="Proteomes" id="UP001501747">
    <property type="component" value="Unassembled WGS sequence"/>
</dbReference>
<dbReference type="SUPFAM" id="SSF51735">
    <property type="entry name" value="NAD(P)-binding Rossmann-fold domains"/>
    <property type="match status" value="1"/>
</dbReference>
<accession>A0ABP7REY0</accession>
<dbReference type="EMBL" id="BAABAL010000005">
    <property type="protein sequence ID" value="GAA3996476.1"/>
    <property type="molecule type" value="Genomic_DNA"/>
</dbReference>
<dbReference type="Pfam" id="PF00106">
    <property type="entry name" value="adh_short"/>
    <property type="match status" value="1"/>
</dbReference>
<evidence type="ECO:0000313" key="4">
    <source>
        <dbReference type="Proteomes" id="UP001501747"/>
    </source>
</evidence>
<dbReference type="Gene3D" id="3.40.50.720">
    <property type="entry name" value="NAD(P)-binding Rossmann-like Domain"/>
    <property type="match status" value="1"/>
</dbReference>
<dbReference type="InterPro" id="IPR020904">
    <property type="entry name" value="Sc_DH/Rdtase_CS"/>
</dbReference>
<evidence type="ECO:0000313" key="3">
    <source>
        <dbReference type="EMBL" id="GAA3996476.1"/>
    </source>
</evidence>
<comment type="similarity">
    <text evidence="1">Belongs to the short-chain dehydrogenases/reductases (SDR) family.</text>
</comment>
<evidence type="ECO:0000256" key="2">
    <source>
        <dbReference type="ARBA" id="ARBA00023002"/>
    </source>
</evidence>
<dbReference type="PANTHER" id="PTHR45024:SF2">
    <property type="entry name" value="SCP2 DOMAIN-CONTAINING PROTEIN"/>
    <property type="match status" value="1"/>
</dbReference>
<protein>
    <submittedName>
        <fullName evidence="3">SDR family oxidoreductase</fullName>
    </submittedName>
</protein>
<proteinExistence type="inferred from homology"/>
<dbReference type="PRINTS" id="PR00081">
    <property type="entry name" value="GDHRDH"/>
</dbReference>
<keyword evidence="2" id="KW-0560">Oxidoreductase</keyword>
<keyword evidence="4" id="KW-1185">Reference proteome</keyword>
<dbReference type="InterPro" id="IPR051687">
    <property type="entry name" value="Peroxisomal_Beta-Oxidation"/>
</dbReference>
<organism evidence="3 4">
    <name type="scientific">Allokutzneria multivorans</name>
    <dbReference type="NCBI Taxonomy" id="1142134"/>
    <lineage>
        <taxon>Bacteria</taxon>
        <taxon>Bacillati</taxon>
        <taxon>Actinomycetota</taxon>
        <taxon>Actinomycetes</taxon>
        <taxon>Pseudonocardiales</taxon>
        <taxon>Pseudonocardiaceae</taxon>
        <taxon>Allokutzneria</taxon>
    </lineage>
</organism>
<comment type="caution">
    <text evidence="3">The sequence shown here is derived from an EMBL/GenBank/DDBJ whole genome shotgun (WGS) entry which is preliminary data.</text>
</comment>
<dbReference type="InterPro" id="IPR036291">
    <property type="entry name" value="NAD(P)-bd_dom_sf"/>
</dbReference>
<dbReference type="PANTHER" id="PTHR45024">
    <property type="entry name" value="DEHYDROGENASES, SHORT CHAIN"/>
    <property type="match status" value="1"/>
</dbReference>
<gene>
    <name evidence="3" type="ORF">GCM10022247_15540</name>
</gene>
<sequence length="325" mass="34156">MSGRGVLQRDVVVVTGAGRGLGRAIALECAREGASVVVADMAPEAASSVAEEIADEGGHAVPVYGDVTDSRVAERLVRVATETFGGLHALVNNADDLRTGNGPRAADTEWDEVVRGYVNGGCEPSRAVCRYWRDSRTPGRMVHTTPALGFGGRDGYLGYGAAKLALSSLSAIVSMEMAPFGVTSNVVAPVRRTRNFAALSRSGESRGVPGVAGGDFELFTLDNCAALVAFLVSQASAYISGKVFGIQESNVEIYQSCVAAAEITAGSLRWSADELVGRIDELFFATGIQPGHEYRPERMRYYDVVGLPSPSGLAPPSQITHGRSG</sequence>
<dbReference type="RefSeq" id="WP_344872123.1">
    <property type="nucleotide sequence ID" value="NZ_BAABAL010000005.1"/>
</dbReference>
<dbReference type="PROSITE" id="PS00061">
    <property type="entry name" value="ADH_SHORT"/>
    <property type="match status" value="1"/>
</dbReference>
<reference evidence="4" key="1">
    <citation type="journal article" date="2019" name="Int. J. Syst. Evol. Microbiol.">
        <title>The Global Catalogue of Microorganisms (GCM) 10K type strain sequencing project: providing services to taxonomists for standard genome sequencing and annotation.</title>
        <authorList>
            <consortium name="The Broad Institute Genomics Platform"/>
            <consortium name="The Broad Institute Genome Sequencing Center for Infectious Disease"/>
            <person name="Wu L."/>
            <person name="Ma J."/>
        </authorList>
    </citation>
    <scope>NUCLEOTIDE SEQUENCE [LARGE SCALE GENOMIC DNA]</scope>
    <source>
        <strain evidence="4">JCM 17342</strain>
    </source>
</reference>
<dbReference type="InterPro" id="IPR002347">
    <property type="entry name" value="SDR_fam"/>
</dbReference>
<evidence type="ECO:0000256" key="1">
    <source>
        <dbReference type="ARBA" id="ARBA00006484"/>
    </source>
</evidence>